<comment type="caution">
    <text evidence="1">The sequence shown here is derived from an EMBL/GenBank/DDBJ whole genome shotgun (WGS) entry which is preliminary data.</text>
</comment>
<organism evidence="1 2">
    <name type="scientific">Paenibacillus montaniterrae</name>
    <dbReference type="NCBI Taxonomy" id="429341"/>
    <lineage>
        <taxon>Bacteria</taxon>
        <taxon>Bacillati</taxon>
        <taxon>Bacillota</taxon>
        <taxon>Bacilli</taxon>
        <taxon>Bacillales</taxon>
        <taxon>Paenibacillaceae</taxon>
        <taxon>Paenibacillus</taxon>
    </lineage>
</organism>
<dbReference type="Proteomes" id="UP000683139">
    <property type="component" value="Unassembled WGS sequence"/>
</dbReference>
<keyword evidence="2" id="KW-1185">Reference proteome</keyword>
<protein>
    <recommendedName>
        <fullName evidence="3">DNA-entry nuclease</fullName>
    </recommendedName>
</protein>
<name>A0A919YLH0_9BACL</name>
<evidence type="ECO:0008006" key="3">
    <source>
        <dbReference type="Google" id="ProtNLM"/>
    </source>
</evidence>
<accession>A0A919YLH0</accession>
<dbReference type="EMBL" id="BOSE01000001">
    <property type="protein sequence ID" value="GIP14374.1"/>
    <property type="molecule type" value="Genomic_DNA"/>
</dbReference>
<evidence type="ECO:0000313" key="1">
    <source>
        <dbReference type="EMBL" id="GIP14374.1"/>
    </source>
</evidence>
<evidence type="ECO:0000313" key="2">
    <source>
        <dbReference type="Proteomes" id="UP000683139"/>
    </source>
</evidence>
<reference evidence="1" key="1">
    <citation type="submission" date="2021-03" db="EMBL/GenBank/DDBJ databases">
        <title>Antimicrobial resistance genes in bacteria isolated from Japanese honey, and their potential for conferring macrolide and lincosamide resistance in the American foulbrood pathogen Paenibacillus larvae.</title>
        <authorList>
            <person name="Okamoto M."/>
            <person name="Kumagai M."/>
            <person name="Kanamori H."/>
            <person name="Takamatsu D."/>
        </authorList>
    </citation>
    <scope>NUCLEOTIDE SEQUENCE</scope>
    <source>
        <strain evidence="1">J40TS1</strain>
    </source>
</reference>
<sequence>MLRLQFQPERKPIPEQDLIDGIQYDKQGRMVAHPDFHPNHGKPFSVDDLEYLCMFYETDNVRSLSYALGKSEHVIAVKYSRLKQEGLVEFYRDRYRRRYNEEGG</sequence>
<dbReference type="AlphaFoldDB" id="A0A919YLH0"/>
<proteinExistence type="predicted"/>
<gene>
    <name evidence="1" type="ORF">J40TS1_00160</name>
</gene>